<dbReference type="Gene3D" id="2.60.40.640">
    <property type="match status" value="2"/>
</dbReference>
<dbReference type="InterPro" id="IPR011021">
    <property type="entry name" value="Arrestin-like_N"/>
</dbReference>
<feature type="domain" description="Arrestin C-terminal-like" evidence="3">
    <location>
        <begin position="163"/>
        <end position="294"/>
    </location>
</feature>
<dbReference type="Pfam" id="PF00339">
    <property type="entry name" value="Arrestin_N"/>
    <property type="match status" value="1"/>
</dbReference>
<feature type="compositionally biased region" description="Low complexity" evidence="2">
    <location>
        <begin position="375"/>
        <end position="394"/>
    </location>
</feature>
<accession>A0AAD9IZW0</accession>
<feature type="region of interest" description="Disordered" evidence="2">
    <location>
        <begin position="361"/>
        <end position="395"/>
    </location>
</feature>
<dbReference type="EMBL" id="JAODUP010000794">
    <property type="protein sequence ID" value="KAK2143982.1"/>
    <property type="molecule type" value="Genomic_DNA"/>
</dbReference>
<evidence type="ECO:0000256" key="2">
    <source>
        <dbReference type="SAM" id="MobiDB-lite"/>
    </source>
</evidence>
<dbReference type="GO" id="GO:0005737">
    <property type="term" value="C:cytoplasm"/>
    <property type="evidence" value="ECO:0007669"/>
    <property type="project" value="TreeGrafter"/>
</dbReference>
<evidence type="ECO:0000259" key="3">
    <source>
        <dbReference type="SMART" id="SM01017"/>
    </source>
</evidence>
<dbReference type="InterPro" id="IPR014756">
    <property type="entry name" value="Ig_E-set"/>
</dbReference>
<feature type="compositionally biased region" description="Basic and acidic residues" evidence="2">
    <location>
        <begin position="435"/>
        <end position="444"/>
    </location>
</feature>
<feature type="region of interest" description="Disordered" evidence="2">
    <location>
        <begin position="407"/>
        <end position="444"/>
    </location>
</feature>
<feature type="compositionally biased region" description="Basic residues" evidence="2">
    <location>
        <begin position="458"/>
        <end position="467"/>
    </location>
</feature>
<reference evidence="4" key="1">
    <citation type="journal article" date="2023" name="Mol. Biol. Evol.">
        <title>Third-Generation Sequencing Reveals the Adaptive Role of the Epigenome in Three Deep-Sea Polychaetes.</title>
        <authorList>
            <person name="Perez M."/>
            <person name="Aroh O."/>
            <person name="Sun Y."/>
            <person name="Lan Y."/>
            <person name="Juniper S.K."/>
            <person name="Young C.R."/>
            <person name="Angers B."/>
            <person name="Qian P.Y."/>
        </authorList>
    </citation>
    <scope>NUCLEOTIDE SEQUENCE</scope>
    <source>
        <strain evidence="4">P08H-3</strain>
    </source>
</reference>
<comment type="caution">
    <text evidence="4">The sequence shown here is derived from an EMBL/GenBank/DDBJ whole genome shotgun (WGS) entry which is preliminary data.</text>
</comment>
<proteinExistence type="inferred from homology"/>
<gene>
    <name evidence="4" type="ORF">LSH36_794g01020</name>
</gene>
<comment type="similarity">
    <text evidence="1">Belongs to the arrestin family.</text>
</comment>
<dbReference type="SUPFAM" id="SSF81296">
    <property type="entry name" value="E set domains"/>
    <property type="match status" value="2"/>
</dbReference>
<dbReference type="GO" id="GO:0015031">
    <property type="term" value="P:protein transport"/>
    <property type="evidence" value="ECO:0007669"/>
    <property type="project" value="TreeGrafter"/>
</dbReference>
<sequence>MKSDITLTTEKDNYVAGDVIKGSVMIWLTQEVKVKDKVQMTGPSSRRKGSNMRPSPATSIQDIGPRNSSSGSMDVDDGIFLHPGEHVFHFDFTLPKNLPSSYSGKWGQVKYSIKTVLERPWKFDIVREKDFILAANLDLNDDPELLRPVSALGEFRSGVLCIRGGLINLEVRLSRRGYIGGEDVPFQVVIENNTGRKLHEAKVSLIQHIIFKAGQKIRKLNNVLSSLTKGEISPWKTDTWENDVITLPDDVLPSTERNVNTIQIKYTFTLSITYSTWRDEYTFPVTIVVGTQSFRKPVVQSYLNLLGYSISPGPSPRASPEMGSHHKHNGNTRCRSASKSTIPASLVVLDQLRMRRASALPGLLPTSQAGEDQPTTRPSSITSSRSNSASFSPTLLGLHASSNKRLYTSQPLAHRGSPTSLLSRTKRRSSNECCPSDRIRGDGRDLGSVTLAEMRARQAGHRKRRSHGVCEPDSKLGFPDEAPDVAESEKDASLLGVISEGASE</sequence>
<dbReference type="InterPro" id="IPR050357">
    <property type="entry name" value="Arrestin_domain-protein"/>
</dbReference>
<organism evidence="4 5">
    <name type="scientific">Paralvinella palmiformis</name>
    <dbReference type="NCBI Taxonomy" id="53620"/>
    <lineage>
        <taxon>Eukaryota</taxon>
        <taxon>Metazoa</taxon>
        <taxon>Spiralia</taxon>
        <taxon>Lophotrochozoa</taxon>
        <taxon>Annelida</taxon>
        <taxon>Polychaeta</taxon>
        <taxon>Sedentaria</taxon>
        <taxon>Canalipalpata</taxon>
        <taxon>Terebellida</taxon>
        <taxon>Terebelliformia</taxon>
        <taxon>Alvinellidae</taxon>
        <taxon>Paralvinella</taxon>
    </lineage>
</organism>
<feature type="region of interest" description="Disordered" evidence="2">
    <location>
        <begin position="456"/>
        <end position="504"/>
    </location>
</feature>
<feature type="region of interest" description="Disordered" evidence="2">
    <location>
        <begin position="314"/>
        <end position="339"/>
    </location>
</feature>
<keyword evidence="5" id="KW-1185">Reference proteome</keyword>
<dbReference type="Proteomes" id="UP001208570">
    <property type="component" value="Unassembled WGS sequence"/>
</dbReference>
<evidence type="ECO:0000256" key="1">
    <source>
        <dbReference type="ARBA" id="ARBA00005298"/>
    </source>
</evidence>
<name>A0AAD9IZW0_9ANNE</name>
<dbReference type="Pfam" id="PF02752">
    <property type="entry name" value="Arrestin_C"/>
    <property type="match status" value="1"/>
</dbReference>
<dbReference type="PANTHER" id="PTHR11188:SF17">
    <property type="entry name" value="FI21816P1"/>
    <property type="match status" value="1"/>
</dbReference>
<evidence type="ECO:0000313" key="4">
    <source>
        <dbReference type="EMBL" id="KAK2143982.1"/>
    </source>
</evidence>
<evidence type="ECO:0000313" key="5">
    <source>
        <dbReference type="Proteomes" id="UP001208570"/>
    </source>
</evidence>
<dbReference type="PANTHER" id="PTHR11188">
    <property type="entry name" value="ARRESTIN DOMAIN CONTAINING PROTEIN"/>
    <property type="match status" value="1"/>
</dbReference>
<feature type="compositionally biased region" description="Polar residues" evidence="2">
    <location>
        <begin position="52"/>
        <end position="72"/>
    </location>
</feature>
<feature type="region of interest" description="Disordered" evidence="2">
    <location>
        <begin position="38"/>
        <end position="75"/>
    </location>
</feature>
<protein>
    <recommendedName>
        <fullName evidence="3">Arrestin C-terminal-like domain-containing protein</fullName>
    </recommendedName>
</protein>
<dbReference type="InterPro" id="IPR014752">
    <property type="entry name" value="Arrestin-like_C"/>
</dbReference>
<dbReference type="AlphaFoldDB" id="A0AAD9IZW0"/>
<dbReference type="InterPro" id="IPR011022">
    <property type="entry name" value="Arrestin_C-like"/>
</dbReference>
<dbReference type="SMART" id="SM01017">
    <property type="entry name" value="Arrestin_C"/>
    <property type="match status" value="1"/>
</dbReference>